<evidence type="ECO:0000313" key="2">
    <source>
        <dbReference type="EMBL" id="SDX71812.1"/>
    </source>
</evidence>
<dbReference type="Gene3D" id="1.25.40.10">
    <property type="entry name" value="Tetratricopeptide repeat domain"/>
    <property type="match status" value="1"/>
</dbReference>
<gene>
    <name evidence="2" type="ORF">SAMN04487960_11512</name>
</gene>
<reference evidence="2 3" key="1">
    <citation type="submission" date="2016-10" db="EMBL/GenBank/DDBJ databases">
        <authorList>
            <person name="de Groot N.N."/>
        </authorList>
    </citation>
    <scope>NUCLEOTIDE SEQUENCE [LARGE SCALE GENOMIC DNA]</scope>
    <source>
        <strain evidence="2 3">CGMCC 1.7059</strain>
    </source>
</reference>
<dbReference type="RefSeq" id="WP_091817681.1">
    <property type="nucleotide sequence ID" value="NZ_FNNE01000015.1"/>
</dbReference>
<organism evidence="2 3">
    <name type="scientific">Marinobacter mobilis</name>
    <dbReference type="NCBI Taxonomy" id="488533"/>
    <lineage>
        <taxon>Bacteria</taxon>
        <taxon>Pseudomonadati</taxon>
        <taxon>Pseudomonadota</taxon>
        <taxon>Gammaproteobacteria</taxon>
        <taxon>Pseudomonadales</taxon>
        <taxon>Marinobacteraceae</taxon>
        <taxon>Marinobacter</taxon>
    </lineage>
</organism>
<keyword evidence="1" id="KW-0732">Signal</keyword>
<protein>
    <recommendedName>
        <fullName evidence="4">Tetratricopeptide repeat-containing protein</fullName>
    </recommendedName>
</protein>
<dbReference type="AlphaFoldDB" id="A0A1H3DZC1"/>
<accession>A0A1H3DZC1</accession>
<name>A0A1H3DZC1_9GAMM</name>
<feature type="signal peptide" evidence="1">
    <location>
        <begin position="1"/>
        <end position="33"/>
    </location>
</feature>
<feature type="chain" id="PRO_5011569905" description="Tetratricopeptide repeat-containing protein" evidence="1">
    <location>
        <begin position="34"/>
        <end position="287"/>
    </location>
</feature>
<proteinExistence type="predicted"/>
<dbReference type="EMBL" id="FNNE01000015">
    <property type="protein sequence ID" value="SDX71812.1"/>
    <property type="molecule type" value="Genomic_DNA"/>
</dbReference>
<keyword evidence="3" id="KW-1185">Reference proteome</keyword>
<dbReference type="SUPFAM" id="SSF48452">
    <property type="entry name" value="TPR-like"/>
    <property type="match status" value="1"/>
</dbReference>
<evidence type="ECO:0008006" key="4">
    <source>
        <dbReference type="Google" id="ProtNLM"/>
    </source>
</evidence>
<dbReference type="OrthoDB" id="6357069at2"/>
<dbReference type="InterPro" id="IPR011990">
    <property type="entry name" value="TPR-like_helical_dom_sf"/>
</dbReference>
<evidence type="ECO:0000313" key="3">
    <source>
        <dbReference type="Proteomes" id="UP000199675"/>
    </source>
</evidence>
<sequence>MSVTSKTGRAFFRGEKRLAVALALLITAGSASALPPEHEVRRLMLATETAVQNGEWREAGEYLNRLQALDADKPYDYQYFRGRVMLEAGQLNEARQALEQYVSSAGNDGDHYDEALELITDVENAQRRSSTMPEPGQQAERVAIIEPADGQSLASLRRLYLANSNTEALAAHLNSQISANGWRADHRVVRSGTPADIEYRVSSGPGEVHIQESRLMVSGERQVSAEPLPVFGVSPLVRWDCDGGLNTCWIYDPRDGSRLMQLGANRELAREAARTLGRLIKELQNPG</sequence>
<dbReference type="Proteomes" id="UP000199675">
    <property type="component" value="Unassembled WGS sequence"/>
</dbReference>
<evidence type="ECO:0000256" key="1">
    <source>
        <dbReference type="SAM" id="SignalP"/>
    </source>
</evidence>